<dbReference type="KEGG" id="lbc:LACBIDRAFT_296860"/>
<dbReference type="InParanoid" id="B0D9F6"/>
<evidence type="ECO:0000313" key="3">
    <source>
        <dbReference type="Proteomes" id="UP000001194"/>
    </source>
</evidence>
<evidence type="ECO:0000313" key="2">
    <source>
        <dbReference type="EMBL" id="EDR08571.1"/>
    </source>
</evidence>
<protein>
    <submittedName>
        <fullName evidence="2">Predicted protein</fullName>
    </submittedName>
</protein>
<dbReference type="AlphaFoldDB" id="B0D9F6"/>
<dbReference type="GeneID" id="6076595"/>
<gene>
    <name evidence="2" type="ORF">LACBIDRAFT_296860</name>
</gene>
<keyword evidence="3" id="KW-1185">Reference proteome</keyword>
<accession>B0D9F6</accession>
<reference evidence="2 3" key="1">
    <citation type="journal article" date="2008" name="Nature">
        <title>The genome of Laccaria bicolor provides insights into mycorrhizal symbiosis.</title>
        <authorList>
            <person name="Martin F."/>
            <person name="Aerts A."/>
            <person name="Ahren D."/>
            <person name="Brun A."/>
            <person name="Danchin E.G.J."/>
            <person name="Duchaussoy F."/>
            <person name="Gibon J."/>
            <person name="Kohler A."/>
            <person name="Lindquist E."/>
            <person name="Pereda V."/>
            <person name="Salamov A."/>
            <person name="Shapiro H.J."/>
            <person name="Wuyts J."/>
            <person name="Blaudez D."/>
            <person name="Buee M."/>
            <person name="Brokstein P."/>
            <person name="Canbaeck B."/>
            <person name="Cohen D."/>
            <person name="Courty P.E."/>
            <person name="Coutinho P.M."/>
            <person name="Delaruelle C."/>
            <person name="Detter J.C."/>
            <person name="Deveau A."/>
            <person name="DiFazio S."/>
            <person name="Duplessis S."/>
            <person name="Fraissinet-Tachet L."/>
            <person name="Lucic E."/>
            <person name="Frey-Klett P."/>
            <person name="Fourrey C."/>
            <person name="Feussner I."/>
            <person name="Gay G."/>
            <person name="Grimwood J."/>
            <person name="Hoegger P.J."/>
            <person name="Jain P."/>
            <person name="Kilaru S."/>
            <person name="Labbe J."/>
            <person name="Lin Y.C."/>
            <person name="Legue V."/>
            <person name="Le Tacon F."/>
            <person name="Marmeisse R."/>
            <person name="Melayah D."/>
            <person name="Montanini B."/>
            <person name="Muratet M."/>
            <person name="Nehls U."/>
            <person name="Niculita-Hirzel H."/>
            <person name="Oudot-Le Secq M.P."/>
            <person name="Peter M."/>
            <person name="Quesneville H."/>
            <person name="Rajashekar B."/>
            <person name="Reich M."/>
            <person name="Rouhier N."/>
            <person name="Schmutz J."/>
            <person name="Yin T."/>
            <person name="Chalot M."/>
            <person name="Henrissat B."/>
            <person name="Kuees U."/>
            <person name="Lucas S."/>
            <person name="Van de Peer Y."/>
            <person name="Podila G.K."/>
            <person name="Polle A."/>
            <person name="Pukkila P.J."/>
            <person name="Richardson P.M."/>
            <person name="Rouze P."/>
            <person name="Sanders I.R."/>
            <person name="Stajich J.E."/>
            <person name="Tunlid A."/>
            <person name="Tuskan G."/>
            <person name="Grigoriev I.V."/>
        </authorList>
    </citation>
    <scope>NUCLEOTIDE SEQUENCE [LARGE SCALE GENOMIC DNA]</scope>
    <source>
        <strain evidence="3">S238N-H82 / ATCC MYA-4686</strain>
    </source>
</reference>
<proteinExistence type="predicted"/>
<dbReference type="InterPro" id="IPR040521">
    <property type="entry name" value="KDZ"/>
</dbReference>
<dbReference type="HOGENOM" id="CLU_004552_9_1_1"/>
<sequence>MKVPVSALEGCLASFIAADERRTKASTQFFADTGLMAMLCRHDHVLWLVNMTTAGERQYYALVLIKMLFMNLPLSMTVGILYDIGCQLERCCQIWGFLEEFMARILFALVVFHAYGHQWPCQLVYHPHKCEGFGLSDGEGCERFWSAIKLLIPSMRVAGFYHWLFTIDTQVKHLDKKSFDMMGKWLQRKWLTCLERKIEAEEILNELGFEISLLENEWKQQVAAQTKPLAQQSKNIAIIAIKEILALYTAKKSFATELGGLDDQLISGAYEDDMSVEDVLAACKAIMKKQGVIDANIKTKKKRLGVKDQDDLRKLMGNKFLQLKLNARALKQRLRDHLRNRKFELERLERAYQQTTSNETKLHSHVQKQINRQQPTIARLAKKYNDMCYDMTKQIQEGKASGNSIAPVPINQEHLFALDVDEHESEIIPGWLGNENICEGITAMLIAKRCAEEMARIKQERTALQEWSREEWEAINMAIVMCEDEDIEHQLVIRKSRHLSLCAQWREQVSLIPDTYPMLKGWGPDIKDMDSV</sequence>
<evidence type="ECO:0000256" key="1">
    <source>
        <dbReference type="SAM" id="Coils"/>
    </source>
</evidence>
<dbReference type="OrthoDB" id="3237105at2759"/>
<feature type="coiled-coil region" evidence="1">
    <location>
        <begin position="331"/>
        <end position="358"/>
    </location>
</feature>
<organism evidence="3">
    <name type="scientific">Laccaria bicolor (strain S238N-H82 / ATCC MYA-4686)</name>
    <name type="common">Bicoloured deceiver</name>
    <name type="synonym">Laccaria laccata var. bicolor</name>
    <dbReference type="NCBI Taxonomy" id="486041"/>
    <lineage>
        <taxon>Eukaryota</taxon>
        <taxon>Fungi</taxon>
        <taxon>Dikarya</taxon>
        <taxon>Basidiomycota</taxon>
        <taxon>Agaricomycotina</taxon>
        <taxon>Agaricomycetes</taxon>
        <taxon>Agaricomycetidae</taxon>
        <taxon>Agaricales</taxon>
        <taxon>Agaricineae</taxon>
        <taxon>Hydnangiaceae</taxon>
        <taxon>Laccaria</taxon>
    </lineage>
</organism>
<dbReference type="Pfam" id="PF18758">
    <property type="entry name" value="KDZ"/>
    <property type="match status" value="1"/>
</dbReference>
<dbReference type="EMBL" id="DS547101">
    <property type="protein sequence ID" value="EDR08571.1"/>
    <property type="molecule type" value="Genomic_DNA"/>
</dbReference>
<dbReference type="RefSeq" id="XP_001880796.1">
    <property type="nucleotide sequence ID" value="XM_001880761.1"/>
</dbReference>
<dbReference type="PANTHER" id="PTHR33096:SF1">
    <property type="entry name" value="CXC1-LIKE CYSTEINE CLUSTER ASSOCIATED WITH KDZ TRANSPOSASES DOMAIN-CONTAINING PROTEIN"/>
    <property type="match status" value="1"/>
</dbReference>
<dbReference type="Proteomes" id="UP000001194">
    <property type="component" value="Unassembled WGS sequence"/>
</dbReference>
<dbReference type="PANTHER" id="PTHR33096">
    <property type="entry name" value="CXC2 DOMAIN-CONTAINING PROTEIN"/>
    <property type="match status" value="1"/>
</dbReference>
<name>B0D9F6_LACBS</name>
<keyword evidence="1" id="KW-0175">Coiled coil</keyword>